<organism evidence="1">
    <name type="scientific">marine sediment metagenome</name>
    <dbReference type="NCBI Taxonomy" id="412755"/>
    <lineage>
        <taxon>unclassified sequences</taxon>
        <taxon>metagenomes</taxon>
        <taxon>ecological metagenomes</taxon>
    </lineage>
</organism>
<sequence length="88" mass="9898">NPREEQLADVYVMEKIGTKQGWSNPSPDENWMFGYPQEIQDFMEAIATDREPKSGTLAASDVVNVLYAAYLSAERKGEEVDIPIDFAI</sequence>
<dbReference type="EMBL" id="BARS01026315">
    <property type="protein sequence ID" value="GAG00099.1"/>
    <property type="molecule type" value="Genomic_DNA"/>
</dbReference>
<comment type="caution">
    <text evidence="1">The sequence shown here is derived from an EMBL/GenBank/DDBJ whole genome shotgun (WGS) entry which is preliminary data.</text>
</comment>
<name>X0U2V1_9ZZZZ</name>
<evidence type="ECO:0000313" key="1">
    <source>
        <dbReference type="EMBL" id="GAG00099.1"/>
    </source>
</evidence>
<proteinExistence type="predicted"/>
<feature type="non-terminal residue" evidence="1">
    <location>
        <position position="1"/>
    </location>
</feature>
<evidence type="ECO:0008006" key="2">
    <source>
        <dbReference type="Google" id="ProtNLM"/>
    </source>
</evidence>
<dbReference type="AlphaFoldDB" id="X0U2V1"/>
<dbReference type="Gene3D" id="3.30.360.10">
    <property type="entry name" value="Dihydrodipicolinate Reductase, domain 2"/>
    <property type="match status" value="1"/>
</dbReference>
<accession>X0U2V1</accession>
<gene>
    <name evidence="1" type="ORF">S01H1_41485</name>
</gene>
<reference evidence="1" key="1">
    <citation type="journal article" date="2014" name="Front. Microbiol.">
        <title>High frequency of phylogenetically diverse reductive dehalogenase-homologous genes in deep subseafloor sedimentary metagenomes.</title>
        <authorList>
            <person name="Kawai M."/>
            <person name="Futagami T."/>
            <person name="Toyoda A."/>
            <person name="Takaki Y."/>
            <person name="Nishi S."/>
            <person name="Hori S."/>
            <person name="Arai W."/>
            <person name="Tsubouchi T."/>
            <person name="Morono Y."/>
            <person name="Uchiyama I."/>
            <person name="Ito T."/>
            <person name="Fujiyama A."/>
            <person name="Inagaki F."/>
            <person name="Takami H."/>
        </authorList>
    </citation>
    <scope>NUCLEOTIDE SEQUENCE</scope>
    <source>
        <strain evidence="1">Expedition CK06-06</strain>
    </source>
</reference>
<protein>
    <recommendedName>
        <fullName evidence="2">Gfo/Idh/MocA-like oxidoreductase C-terminal domain-containing protein</fullName>
    </recommendedName>
</protein>